<dbReference type="Proteomes" id="UP001218188">
    <property type="component" value="Unassembled WGS sequence"/>
</dbReference>
<dbReference type="EMBL" id="JARJCM010000138">
    <property type="protein sequence ID" value="KAJ7026437.1"/>
    <property type="molecule type" value="Genomic_DNA"/>
</dbReference>
<organism evidence="1 2">
    <name type="scientific">Mycena alexandri</name>
    <dbReference type="NCBI Taxonomy" id="1745969"/>
    <lineage>
        <taxon>Eukaryota</taxon>
        <taxon>Fungi</taxon>
        <taxon>Dikarya</taxon>
        <taxon>Basidiomycota</taxon>
        <taxon>Agaricomycotina</taxon>
        <taxon>Agaricomycetes</taxon>
        <taxon>Agaricomycetidae</taxon>
        <taxon>Agaricales</taxon>
        <taxon>Marasmiineae</taxon>
        <taxon>Mycenaceae</taxon>
        <taxon>Mycena</taxon>
    </lineage>
</organism>
<keyword evidence="2" id="KW-1185">Reference proteome</keyword>
<comment type="caution">
    <text evidence="1">The sequence shown here is derived from an EMBL/GenBank/DDBJ whole genome shotgun (WGS) entry which is preliminary data.</text>
</comment>
<evidence type="ECO:0000313" key="2">
    <source>
        <dbReference type="Proteomes" id="UP001218188"/>
    </source>
</evidence>
<evidence type="ECO:0000313" key="1">
    <source>
        <dbReference type="EMBL" id="KAJ7026437.1"/>
    </source>
</evidence>
<protein>
    <submittedName>
        <fullName evidence="1">Uncharacterized protein</fullName>
    </submittedName>
</protein>
<dbReference type="AlphaFoldDB" id="A0AAD6WV68"/>
<accession>A0AAD6WV68</accession>
<proteinExistence type="predicted"/>
<reference evidence="1" key="1">
    <citation type="submission" date="2023-03" db="EMBL/GenBank/DDBJ databases">
        <title>Massive genome expansion in bonnet fungi (Mycena s.s.) driven by repeated elements and novel gene families across ecological guilds.</title>
        <authorList>
            <consortium name="Lawrence Berkeley National Laboratory"/>
            <person name="Harder C.B."/>
            <person name="Miyauchi S."/>
            <person name="Viragh M."/>
            <person name="Kuo A."/>
            <person name="Thoen E."/>
            <person name="Andreopoulos B."/>
            <person name="Lu D."/>
            <person name="Skrede I."/>
            <person name="Drula E."/>
            <person name="Henrissat B."/>
            <person name="Morin E."/>
            <person name="Kohler A."/>
            <person name="Barry K."/>
            <person name="LaButti K."/>
            <person name="Morin E."/>
            <person name="Salamov A."/>
            <person name="Lipzen A."/>
            <person name="Mereny Z."/>
            <person name="Hegedus B."/>
            <person name="Baldrian P."/>
            <person name="Stursova M."/>
            <person name="Weitz H."/>
            <person name="Taylor A."/>
            <person name="Grigoriev I.V."/>
            <person name="Nagy L.G."/>
            <person name="Martin F."/>
            <person name="Kauserud H."/>
        </authorList>
    </citation>
    <scope>NUCLEOTIDE SEQUENCE</scope>
    <source>
        <strain evidence="1">CBHHK200</strain>
    </source>
</reference>
<sequence length="91" mass="10722">MAATENSWHKFLRGLEKNGPTLDQLKGFCRSFKDAHGTRIVMRGTKEDLVYRIVDKLQEFAENGDTDAWEVAYQSWMDQKYARFPDFNRDE</sequence>
<name>A0AAD6WV68_9AGAR</name>
<gene>
    <name evidence="1" type="ORF">C8F04DRAFT_1268077</name>
</gene>